<dbReference type="Proteomes" id="UP000002051">
    <property type="component" value="Unassembled WGS sequence"/>
</dbReference>
<keyword evidence="9" id="KW-1185">Reference proteome</keyword>
<reference evidence="8" key="4">
    <citation type="submission" date="2015-04" db="UniProtKB">
        <authorList>
            <consortium name="EnsemblPlants"/>
        </authorList>
    </citation>
    <scope>IDENTIFICATION</scope>
    <source>
        <strain evidence="8">cv. Jemalong A17</strain>
    </source>
</reference>
<keyword evidence="1" id="KW-0813">Transport</keyword>
<protein>
    <submittedName>
        <fullName evidence="5 7">Lipid transfer protein</fullName>
    </submittedName>
</protein>
<evidence type="ECO:0000256" key="2">
    <source>
        <dbReference type="ARBA" id="ARBA00023121"/>
    </source>
</evidence>
<dbReference type="GO" id="GO:0008289">
    <property type="term" value="F:lipid binding"/>
    <property type="evidence" value="ECO:0007669"/>
    <property type="project" value="UniProtKB-KW"/>
</dbReference>
<dbReference type="EMBL" id="BT145422">
    <property type="protein sequence ID" value="AFK45216.1"/>
    <property type="molecule type" value="mRNA"/>
</dbReference>
<evidence type="ECO:0000313" key="6">
    <source>
        <dbReference type="EMBL" id="AFK45216.1"/>
    </source>
</evidence>
<dbReference type="PANTHER" id="PTHR33214">
    <property type="entry name" value="BIFUNCTIONAL INHIBITOR/LIPID-TRANSFER PROTEIN/SEED STORAGE 2S ALBUMIN SUPERFAMILY PROTEIN"/>
    <property type="match status" value="1"/>
</dbReference>
<evidence type="ECO:0000313" key="5">
    <source>
        <dbReference type="EMBL" id="AES80604.1"/>
    </source>
</evidence>
<dbReference type="EMBL" id="CM001223">
    <property type="protein sequence ID" value="AES80604.1"/>
    <property type="molecule type" value="Genomic_DNA"/>
</dbReference>
<dbReference type="STRING" id="3880.G7KV73"/>
<accession>G7KV73</accession>
<sequence length="94" mass="10043">MMKMKVVCALMIMVVLIVEVATIAEAANCSPIELSPCLGAITSNAPPSTNCCSKLREQRPCLCGYIKNPNLRQYVNSPGSKRVASACNVVIPNC</sequence>
<dbReference type="InterPro" id="IPR036312">
    <property type="entry name" value="Bifun_inhib/LTP/seed_sf"/>
</dbReference>
<name>G7KV73_MEDTR</name>
<dbReference type="EMBL" id="PSQE01000007">
    <property type="protein sequence ID" value="RHN47275.1"/>
    <property type="molecule type" value="Genomic_DNA"/>
</dbReference>
<dbReference type="eggNOG" id="ENOG502S3N0">
    <property type="taxonomic scope" value="Eukaryota"/>
</dbReference>
<reference evidence="10" key="5">
    <citation type="journal article" date="2018" name="Nat. Plants">
        <title>Whole-genome landscape of Medicago truncatula symbiotic genes.</title>
        <authorList>
            <person name="Pecrix Y."/>
            <person name="Staton S.E."/>
            <person name="Sallet E."/>
            <person name="Lelandais-Briere C."/>
            <person name="Moreau S."/>
            <person name="Carrere S."/>
            <person name="Blein T."/>
            <person name="Jardinaud M.F."/>
            <person name="Latrasse D."/>
            <person name="Zouine M."/>
            <person name="Zahm M."/>
            <person name="Kreplak J."/>
            <person name="Mayjonade B."/>
            <person name="Satge C."/>
            <person name="Perez M."/>
            <person name="Cauet S."/>
            <person name="Marande W."/>
            <person name="Chantry-Darmon C."/>
            <person name="Lopez-Roques C."/>
            <person name="Bouchez O."/>
            <person name="Berard A."/>
            <person name="Debelle F."/>
            <person name="Munos S."/>
            <person name="Bendahmane A."/>
            <person name="Berges H."/>
            <person name="Niebel A."/>
            <person name="Buitink J."/>
            <person name="Frugier F."/>
            <person name="Benhamed M."/>
            <person name="Crespi M."/>
            <person name="Gouzy J."/>
            <person name="Gamas P."/>
        </authorList>
    </citation>
    <scope>NUCLEOTIDE SEQUENCE [LARGE SCALE GENOMIC DNA]</scope>
    <source>
        <strain evidence="10">cv. Jemalong A17</strain>
    </source>
</reference>
<dbReference type="GO" id="GO:0006869">
    <property type="term" value="P:lipid transport"/>
    <property type="evidence" value="ECO:0007669"/>
    <property type="project" value="InterPro"/>
</dbReference>
<keyword evidence="2" id="KW-0446">Lipid-binding</keyword>
<dbReference type="AlphaFoldDB" id="G7KV73"/>
<dbReference type="PaxDb" id="3880-AES80604"/>
<dbReference type="Gramene" id="rna41852">
    <property type="protein sequence ID" value="RHN47275.1"/>
    <property type="gene ID" value="gene41852"/>
</dbReference>
<dbReference type="Proteomes" id="UP000265566">
    <property type="component" value="Chromosome 7"/>
</dbReference>
<evidence type="ECO:0000256" key="1">
    <source>
        <dbReference type="ARBA" id="ARBA00022448"/>
    </source>
</evidence>
<reference evidence="7" key="6">
    <citation type="journal article" date="2018" name="Nat. Plants">
        <title>Whole-genome landscape of Medicago truncatula symbiotic genes.</title>
        <authorList>
            <person name="Pecrix Y."/>
            <person name="Gamas P."/>
            <person name="Carrere S."/>
        </authorList>
    </citation>
    <scope>NUCLEOTIDE SEQUENCE</scope>
    <source>
        <tissue evidence="7">Leaves</tissue>
    </source>
</reference>
<dbReference type="HOGENOM" id="CLU_158223_2_0_1"/>
<evidence type="ECO:0000313" key="9">
    <source>
        <dbReference type="Proteomes" id="UP000002051"/>
    </source>
</evidence>
<proteinExistence type="evidence at transcript level"/>
<reference evidence="6" key="2">
    <citation type="submission" date="2012-05" db="EMBL/GenBank/DDBJ databases">
        <authorList>
            <person name="Krishnakumar V."/>
            <person name="Cheung F."/>
            <person name="Xiao Y."/>
            <person name="Chan A."/>
            <person name="Moskal W.A."/>
            <person name="Town C.D."/>
        </authorList>
    </citation>
    <scope>NUCLEOTIDE SEQUENCE</scope>
</reference>
<dbReference type="Gene3D" id="1.10.110.10">
    <property type="entry name" value="Plant lipid-transfer and hydrophobic proteins"/>
    <property type="match status" value="1"/>
</dbReference>
<feature type="chain" id="PRO_5014573865" evidence="3">
    <location>
        <begin position="27"/>
        <end position="94"/>
    </location>
</feature>
<dbReference type="PANTHER" id="PTHR33214:SF44">
    <property type="entry name" value="NON-SPECIFIC LIPID TRANSFER PROTEIN GPI-ANCHORED 33"/>
    <property type="match status" value="1"/>
</dbReference>
<dbReference type="Pfam" id="PF00234">
    <property type="entry name" value="Tryp_alpha_amyl"/>
    <property type="match status" value="1"/>
</dbReference>
<keyword evidence="3" id="KW-0732">Signal</keyword>
<reference evidence="5 9" key="3">
    <citation type="journal article" date="2014" name="BMC Genomics">
        <title>An improved genome release (version Mt4.0) for the model legume Medicago truncatula.</title>
        <authorList>
            <person name="Tang H."/>
            <person name="Krishnakumar V."/>
            <person name="Bidwell S."/>
            <person name="Rosen B."/>
            <person name="Chan A."/>
            <person name="Zhou S."/>
            <person name="Gentzbittel L."/>
            <person name="Childs K.L."/>
            <person name="Yandell M."/>
            <person name="Gundlach H."/>
            <person name="Mayer K.F."/>
            <person name="Schwartz D.C."/>
            <person name="Town C.D."/>
        </authorList>
    </citation>
    <scope>GENOME REANNOTATION</scope>
    <source>
        <strain evidence="8 9">cv. Jemalong A17</strain>
    </source>
</reference>
<evidence type="ECO:0000313" key="8">
    <source>
        <dbReference type="EnsemblPlants" id="AES80604"/>
    </source>
</evidence>
<dbReference type="SMART" id="SM00499">
    <property type="entry name" value="AAI"/>
    <property type="match status" value="1"/>
</dbReference>
<evidence type="ECO:0000313" key="10">
    <source>
        <dbReference type="Proteomes" id="UP000265566"/>
    </source>
</evidence>
<evidence type="ECO:0000259" key="4">
    <source>
        <dbReference type="SMART" id="SM00499"/>
    </source>
</evidence>
<gene>
    <name evidence="5" type="ordered locus">MTR_7g082640</name>
    <name evidence="7" type="ORF">MtrunA17_Chr7g0251191</name>
</gene>
<organism evidence="5 9">
    <name type="scientific">Medicago truncatula</name>
    <name type="common">Barrel medic</name>
    <name type="synonym">Medicago tribuloides</name>
    <dbReference type="NCBI Taxonomy" id="3880"/>
    <lineage>
        <taxon>Eukaryota</taxon>
        <taxon>Viridiplantae</taxon>
        <taxon>Streptophyta</taxon>
        <taxon>Embryophyta</taxon>
        <taxon>Tracheophyta</taxon>
        <taxon>Spermatophyta</taxon>
        <taxon>Magnoliopsida</taxon>
        <taxon>eudicotyledons</taxon>
        <taxon>Gunneridae</taxon>
        <taxon>Pentapetalae</taxon>
        <taxon>rosids</taxon>
        <taxon>fabids</taxon>
        <taxon>Fabales</taxon>
        <taxon>Fabaceae</taxon>
        <taxon>Papilionoideae</taxon>
        <taxon>50 kb inversion clade</taxon>
        <taxon>NPAAA clade</taxon>
        <taxon>Hologalegina</taxon>
        <taxon>IRL clade</taxon>
        <taxon>Trifolieae</taxon>
        <taxon>Medicago</taxon>
    </lineage>
</organism>
<feature type="signal peptide" evidence="3">
    <location>
        <begin position="1"/>
        <end position="26"/>
    </location>
</feature>
<dbReference type="InterPro" id="IPR033872">
    <property type="entry name" value="nsLTP2"/>
</dbReference>
<dbReference type="SUPFAM" id="SSF47699">
    <property type="entry name" value="Bifunctional inhibitor/lipid-transfer protein/seed storage 2S albumin"/>
    <property type="match status" value="1"/>
</dbReference>
<dbReference type="OMA" id="VCALMIM"/>
<evidence type="ECO:0000256" key="3">
    <source>
        <dbReference type="SAM" id="SignalP"/>
    </source>
</evidence>
<evidence type="ECO:0000313" key="7">
    <source>
        <dbReference type="EMBL" id="RHN47275.1"/>
    </source>
</evidence>
<dbReference type="InterPro" id="IPR016140">
    <property type="entry name" value="Bifunc_inhib/LTP/seed_store"/>
</dbReference>
<dbReference type="EnsemblPlants" id="AES80604">
    <property type="protein sequence ID" value="AES80604"/>
    <property type="gene ID" value="MTR_7g082640"/>
</dbReference>
<feature type="domain" description="Bifunctional inhibitor/plant lipid transfer protein/seed storage helical" evidence="4">
    <location>
        <begin position="29"/>
        <end position="94"/>
    </location>
</feature>
<reference evidence="5 9" key="1">
    <citation type="journal article" date="2011" name="Nature">
        <title>The Medicago genome provides insight into the evolution of rhizobial symbioses.</title>
        <authorList>
            <person name="Young N.D."/>
            <person name="Debelle F."/>
            <person name="Oldroyd G.E."/>
            <person name="Geurts R."/>
            <person name="Cannon S.B."/>
            <person name="Udvardi M.K."/>
            <person name="Benedito V.A."/>
            <person name="Mayer K.F."/>
            <person name="Gouzy J."/>
            <person name="Schoof H."/>
            <person name="Van de Peer Y."/>
            <person name="Proost S."/>
            <person name="Cook D.R."/>
            <person name="Meyers B.C."/>
            <person name="Spannagl M."/>
            <person name="Cheung F."/>
            <person name="De Mita S."/>
            <person name="Krishnakumar V."/>
            <person name="Gundlach H."/>
            <person name="Zhou S."/>
            <person name="Mudge J."/>
            <person name="Bharti A.K."/>
            <person name="Murray J.D."/>
            <person name="Naoumkina M.A."/>
            <person name="Rosen B."/>
            <person name="Silverstein K.A."/>
            <person name="Tang H."/>
            <person name="Rombauts S."/>
            <person name="Zhao P.X."/>
            <person name="Zhou P."/>
            <person name="Barbe V."/>
            <person name="Bardou P."/>
            <person name="Bechner M."/>
            <person name="Bellec A."/>
            <person name="Berger A."/>
            <person name="Berges H."/>
            <person name="Bidwell S."/>
            <person name="Bisseling T."/>
            <person name="Choisne N."/>
            <person name="Couloux A."/>
            <person name="Denny R."/>
            <person name="Deshpande S."/>
            <person name="Dai X."/>
            <person name="Doyle J.J."/>
            <person name="Dudez A.M."/>
            <person name="Farmer A.D."/>
            <person name="Fouteau S."/>
            <person name="Franken C."/>
            <person name="Gibelin C."/>
            <person name="Gish J."/>
            <person name="Goldstein S."/>
            <person name="Gonzalez A.J."/>
            <person name="Green P.J."/>
            <person name="Hallab A."/>
            <person name="Hartog M."/>
            <person name="Hua A."/>
            <person name="Humphray S.J."/>
            <person name="Jeong D.H."/>
            <person name="Jing Y."/>
            <person name="Jocker A."/>
            <person name="Kenton S.M."/>
            <person name="Kim D.J."/>
            <person name="Klee K."/>
            <person name="Lai H."/>
            <person name="Lang C."/>
            <person name="Lin S."/>
            <person name="Macmil S.L."/>
            <person name="Magdelenat G."/>
            <person name="Matthews L."/>
            <person name="McCorrison J."/>
            <person name="Monaghan E.L."/>
            <person name="Mun J.H."/>
            <person name="Najar F.Z."/>
            <person name="Nicholson C."/>
            <person name="Noirot C."/>
            <person name="O'Bleness M."/>
            <person name="Paule C.R."/>
            <person name="Poulain J."/>
            <person name="Prion F."/>
            <person name="Qin B."/>
            <person name="Qu C."/>
            <person name="Retzel E.F."/>
            <person name="Riddle C."/>
            <person name="Sallet E."/>
            <person name="Samain S."/>
            <person name="Samson N."/>
            <person name="Sanders I."/>
            <person name="Saurat O."/>
            <person name="Scarpelli C."/>
            <person name="Schiex T."/>
            <person name="Segurens B."/>
            <person name="Severin A.J."/>
            <person name="Sherrier D.J."/>
            <person name="Shi R."/>
            <person name="Sims S."/>
            <person name="Singer S.R."/>
            <person name="Sinharoy S."/>
            <person name="Sterck L."/>
            <person name="Viollet A."/>
            <person name="Wang B.B."/>
            <person name="Wang K."/>
            <person name="Wang M."/>
            <person name="Wang X."/>
            <person name="Warfsmann J."/>
            <person name="Weissenbach J."/>
            <person name="White D.D."/>
            <person name="White J.D."/>
            <person name="Wiley G.B."/>
            <person name="Wincker P."/>
            <person name="Xing Y."/>
            <person name="Yang L."/>
            <person name="Yao Z."/>
            <person name="Ying F."/>
            <person name="Zhai J."/>
            <person name="Zhou L."/>
            <person name="Zuber A."/>
            <person name="Denarie J."/>
            <person name="Dixon R.A."/>
            <person name="May G.D."/>
            <person name="Schwartz D.C."/>
            <person name="Rogers J."/>
            <person name="Quetier F."/>
            <person name="Town C.D."/>
            <person name="Roe B.A."/>
        </authorList>
    </citation>
    <scope>NUCLEOTIDE SEQUENCE [LARGE SCALE GENOMIC DNA]</scope>
    <source>
        <strain evidence="5">A17</strain>
        <strain evidence="8 9">cv. Jemalong A17</strain>
    </source>
</reference>
<dbReference type="CDD" id="cd01959">
    <property type="entry name" value="nsLTP2"/>
    <property type="match status" value="1"/>
</dbReference>